<feature type="chain" id="PRO_5014731428" description="ARG and Rhodanese-Phosphatase-superfamily-associated domain-containing protein" evidence="1">
    <location>
        <begin position="22"/>
        <end position="417"/>
    </location>
</feature>
<evidence type="ECO:0000256" key="1">
    <source>
        <dbReference type="SAM" id="SignalP"/>
    </source>
</evidence>
<dbReference type="InterPro" id="IPR046699">
    <property type="entry name" value="ARPP-1"/>
</dbReference>
<proteinExistence type="predicted"/>
<evidence type="ECO:0000259" key="2">
    <source>
        <dbReference type="Pfam" id="PF20208"/>
    </source>
</evidence>
<sequence length="417" mass="44820">MKNLGKIGVLAVLLFAMAAWRHGNSVKAAGGPAQVEGGPYRALDPIASGNLLLFPVVRSDSKSLTEAPFITLDEGLKNGEVEVTEAGRAQGLVRPRNGRGPLPAYPYRGDQVNTLVLVNHSRRPLLLLAGEVVTGGKQDRIVAKDRIVPADADPIDLSVFCIEPGRWTGSSDSFGASAGSAAKSFMVQPGVRERAMVDQDQQQVWNSVHGAIAQMEVAAAPPVPGTPAEGFGRGAALPLGTTSYAKVMESPEVSKKVDEATSQVMSAREQALAKLREEHAVGVVVAVRGEIVWADLFANTDLLSRYWTKLIRSYAAESLTDEGSHATPTVADAQRFLEAPSTGTENSAGEVGIYRYRELKSDGAETFVLESLLPGTDYDVHISKMRLRGEERYGAKAHPVYPPGIFHPEVYRPEIQR</sequence>
<organism evidence="3 4">
    <name type="scientific">Candidatus Sulfuritelmatomonas gaucii</name>
    <dbReference type="NCBI Taxonomy" id="2043161"/>
    <lineage>
        <taxon>Bacteria</taxon>
        <taxon>Pseudomonadati</taxon>
        <taxon>Acidobacteriota</taxon>
        <taxon>Terriglobia</taxon>
        <taxon>Terriglobales</taxon>
        <taxon>Acidobacteriaceae</taxon>
        <taxon>Candidatus Sulfuritelmatomonas</taxon>
    </lineage>
</organism>
<dbReference type="Proteomes" id="UP000239735">
    <property type="component" value="Unassembled WGS sequence"/>
</dbReference>
<reference evidence="4" key="1">
    <citation type="submission" date="2018-02" db="EMBL/GenBank/DDBJ databases">
        <authorList>
            <person name="Hausmann B."/>
        </authorList>
    </citation>
    <scope>NUCLEOTIDE SEQUENCE [LARGE SCALE GENOMIC DNA]</scope>
    <source>
        <strain evidence="4">Peat soil MAG SbA5</strain>
    </source>
</reference>
<dbReference type="EMBL" id="OKRB01000084">
    <property type="protein sequence ID" value="SPE20134.1"/>
    <property type="molecule type" value="Genomic_DNA"/>
</dbReference>
<protein>
    <recommendedName>
        <fullName evidence="2">ARG and Rhodanese-Phosphatase-superfamily-associated domain-containing protein</fullName>
    </recommendedName>
</protein>
<feature type="signal peptide" evidence="1">
    <location>
        <begin position="1"/>
        <end position="21"/>
    </location>
</feature>
<gene>
    <name evidence="3" type="ORF">SBA5_280005</name>
</gene>
<name>A0A2N9LAP7_9BACT</name>
<dbReference type="OrthoDB" id="9796904at2"/>
<accession>A0A2N9LAP7</accession>
<dbReference type="AlphaFoldDB" id="A0A2N9LAP7"/>
<evidence type="ECO:0000313" key="3">
    <source>
        <dbReference type="EMBL" id="SPE20134.1"/>
    </source>
</evidence>
<feature type="domain" description="ARG and Rhodanese-Phosphatase-superfamily-associated" evidence="2">
    <location>
        <begin position="41"/>
        <end position="382"/>
    </location>
</feature>
<keyword evidence="1" id="KW-0732">Signal</keyword>
<dbReference type="Pfam" id="PF20208">
    <property type="entry name" value="ARPP-1"/>
    <property type="match status" value="1"/>
</dbReference>
<evidence type="ECO:0000313" key="4">
    <source>
        <dbReference type="Proteomes" id="UP000239735"/>
    </source>
</evidence>